<dbReference type="SMART" id="SM00448">
    <property type="entry name" value="REC"/>
    <property type="match status" value="1"/>
</dbReference>
<protein>
    <submittedName>
        <fullName evidence="5">Response regulator</fullName>
    </submittedName>
</protein>
<dbReference type="RefSeq" id="WP_338436193.1">
    <property type="nucleotide sequence ID" value="NZ_JAUYVH010000003.1"/>
</dbReference>
<evidence type="ECO:0000259" key="4">
    <source>
        <dbReference type="PROSITE" id="PS50110"/>
    </source>
</evidence>
<evidence type="ECO:0000313" key="6">
    <source>
        <dbReference type="Proteomes" id="UP001225596"/>
    </source>
</evidence>
<dbReference type="InterPro" id="IPR050595">
    <property type="entry name" value="Bact_response_regulator"/>
</dbReference>
<dbReference type="InterPro" id="IPR043128">
    <property type="entry name" value="Rev_trsase/Diguanyl_cyclase"/>
</dbReference>
<organism evidence="5 6">
    <name type="scientific">Keguizhuia sedimenti</name>
    <dbReference type="NCBI Taxonomy" id="3064264"/>
    <lineage>
        <taxon>Bacteria</taxon>
        <taxon>Pseudomonadati</taxon>
        <taxon>Pseudomonadota</taxon>
        <taxon>Betaproteobacteria</taxon>
        <taxon>Burkholderiales</taxon>
        <taxon>Oxalobacteraceae</taxon>
        <taxon>Keguizhuia</taxon>
    </lineage>
</organism>
<dbReference type="SUPFAM" id="SSF55073">
    <property type="entry name" value="Nucleotide cyclase"/>
    <property type="match status" value="1"/>
</dbReference>
<dbReference type="PROSITE" id="PS50110">
    <property type="entry name" value="RESPONSE_REGULATORY"/>
    <property type="match status" value="1"/>
</dbReference>
<dbReference type="PANTHER" id="PTHR44591:SF14">
    <property type="entry name" value="PROTEIN PILG"/>
    <property type="match status" value="1"/>
</dbReference>
<dbReference type="SUPFAM" id="SSF52172">
    <property type="entry name" value="CheY-like"/>
    <property type="match status" value="1"/>
</dbReference>
<dbReference type="InterPro" id="IPR001789">
    <property type="entry name" value="Sig_transdc_resp-reg_receiver"/>
</dbReference>
<keyword evidence="6" id="KW-1185">Reference proteome</keyword>
<evidence type="ECO:0000313" key="5">
    <source>
        <dbReference type="EMBL" id="MDQ9170266.1"/>
    </source>
</evidence>
<evidence type="ECO:0000256" key="2">
    <source>
        <dbReference type="ARBA" id="ARBA00023012"/>
    </source>
</evidence>
<dbReference type="Gene3D" id="3.40.50.2300">
    <property type="match status" value="1"/>
</dbReference>
<proteinExistence type="predicted"/>
<comment type="caution">
    <text evidence="5">The sequence shown here is derived from an EMBL/GenBank/DDBJ whole genome shotgun (WGS) entry which is preliminary data.</text>
</comment>
<keyword evidence="2" id="KW-0902">Two-component regulatory system</keyword>
<dbReference type="Proteomes" id="UP001225596">
    <property type="component" value="Unassembled WGS sequence"/>
</dbReference>
<name>A0ABU1BP98_9BURK</name>
<evidence type="ECO:0000256" key="1">
    <source>
        <dbReference type="ARBA" id="ARBA00022553"/>
    </source>
</evidence>
<keyword evidence="1 3" id="KW-0597">Phosphoprotein</keyword>
<dbReference type="Gene3D" id="3.30.70.270">
    <property type="match status" value="1"/>
</dbReference>
<dbReference type="PANTHER" id="PTHR44591">
    <property type="entry name" value="STRESS RESPONSE REGULATOR PROTEIN 1"/>
    <property type="match status" value="1"/>
</dbReference>
<accession>A0ABU1BP98</accession>
<dbReference type="EMBL" id="JAUYVH010000003">
    <property type="protein sequence ID" value="MDQ9170266.1"/>
    <property type="molecule type" value="Genomic_DNA"/>
</dbReference>
<feature type="domain" description="Response regulatory" evidence="4">
    <location>
        <begin position="13"/>
        <end position="131"/>
    </location>
</feature>
<sequence>MNTSELDISLKPRVLIADDSRIVRATLIKQIQGIFDFCEAIDGEQAWEKLLLDPAIKVVITDLTMPKLDGYGLLHRIRSSKLRRINKMPVVVISGNDEQEERDRAKAAGATDLVVKGIGTAQLLSRLDILSKLVSTQGEYERSLEALVDKGAKVPMVQLASPYTLQTQAESMLSYAVKHNTNFVLLNVCLRQRRILNQQEHLELPPHAVVNAIGQLLHGTIRHTDCVAKTAEAEFTLATGSISLDSAKAFAERLCNAIAHVTLMKDDAVSIIASCGLVSLCEYRRTELNRTPSLNALWDIAHRRGALGAGVGNSGVVTVKEEETLQQALI</sequence>
<dbReference type="InterPro" id="IPR011006">
    <property type="entry name" value="CheY-like_superfamily"/>
</dbReference>
<evidence type="ECO:0000256" key="3">
    <source>
        <dbReference type="PROSITE-ProRule" id="PRU00169"/>
    </source>
</evidence>
<gene>
    <name evidence="5" type="ORF">Q8A64_07545</name>
</gene>
<feature type="modified residue" description="4-aspartylphosphate" evidence="3">
    <location>
        <position position="62"/>
    </location>
</feature>
<dbReference type="InterPro" id="IPR029787">
    <property type="entry name" value="Nucleotide_cyclase"/>
</dbReference>
<dbReference type="Pfam" id="PF00072">
    <property type="entry name" value="Response_reg"/>
    <property type="match status" value="1"/>
</dbReference>
<reference evidence="5 6" key="1">
    <citation type="submission" date="2023-08" db="EMBL/GenBank/DDBJ databases">
        <title>Oxalobacteraceae gen .nov., isolated from river sludge outside the plant.</title>
        <authorList>
            <person name="Zhao S.Y."/>
        </authorList>
    </citation>
    <scope>NUCLEOTIDE SEQUENCE [LARGE SCALE GENOMIC DNA]</scope>
    <source>
        <strain evidence="5 6">R-40</strain>
    </source>
</reference>